<dbReference type="PANTHER" id="PTHR11786:SF0">
    <property type="entry name" value="ARYLAMINE N-ACETYLTRANSFERASE 4-RELATED"/>
    <property type="match status" value="1"/>
</dbReference>
<protein>
    <recommendedName>
        <fullName evidence="2">arylamine N-acetyltransferase</fullName>
        <ecNumber evidence="2">2.3.1.5</ecNumber>
    </recommendedName>
</protein>
<dbReference type="InterPro" id="IPR001447">
    <property type="entry name" value="Arylamine_N-AcTrfase"/>
</dbReference>
<dbReference type="Proteomes" id="UP001159427">
    <property type="component" value="Unassembled WGS sequence"/>
</dbReference>
<dbReference type="Pfam" id="PF00797">
    <property type="entry name" value="Acetyltransf_2"/>
    <property type="match status" value="1"/>
</dbReference>
<sequence>MATKVENLTPEEVEEYLARIQYTGPKEATIKALQELQRCHIFSVPFENLSIYGREEIILTKEWLFEKVVRRRRGGVCYELNTMFSLLLDSLGFKPQTHAAQVYHRKIGTGELGHPGDHVTLSVDIEGQLWLTDVGFGDAFWEPLPFADLTDPQEQRSGTYRIRKDGDIYVYEEKIKVVVDEMGNEKKEKEAALRGKLSDWVPRYQFDLIPRTSEDFHERLVFQQSDPRFRRERLCTLPMPWGRVTIAGNKILTTKYLGDNKIKKEAKELEGGEKSVVEELEQKFGIRRDACFYPEGSMFYAIN</sequence>
<dbReference type="EC" id="2.3.1.5" evidence="2"/>
<dbReference type="Gene3D" id="3.30.2140.20">
    <property type="match status" value="1"/>
</dbReference>
<evidence type="ECO:0000313" key="5">
    <source>
        <dbReference type="Proteomes" id="UP001159427"/>
    </source>
</evidence>
<evidence type="ECO:0000256" key="1">
    <source>
        <dbReference type="ARBA" id="ARBA00006547"/>
    </source>
</evidence>
<accession>A0ABN8LWT2</accession>
<dbReference type="EMBL" id="CALNXI010000194">
    <property type="protein sequence ID" value="CAH3021767.1"/>
    <property type="molecule type" value="Genomic_DNA"/>
</dbReference>
<comment type="similarity">
    <text evidence="1 3">Belongs to the arylamine N-acetyltransferase family.</text>
</comment>
<dbReference type="InterPro" id="IPR038765">
    <property type="entry name" value="Papain-like_cys_pep_sf"/>
</dbReference>
<dbReference type="PANTHER" id="PTHR11786">
    <property type="entry name" value="N-HYDROXYARYLAMINE O-ACETYLTRANSFERASE"/>
    <property type="match status" value="1"/>
</dbReference>
<reference evidence="4 5" key="1">
    <citation type="submission" date="2022-05" db="EMBL/GenBank/DDBJ databases">
        <authorList>
            <consortium name="Genoscope - CEA"/>
            <person name="William W."/>
        </authorList>
    </citation>
    <scope>NUCLEOTIDE SEQUENCE [LARGE SCALE GENOMIC DNA]</scope>
</reference>
<gene>
    <name evidence="4" type="ORF">PEVE_00012705</name>
</gene>
<dbReference type="PRINTS" id="PR01543">
    <property type="entry name" value="ANATRNSFRASE"/>
</dbReference>
<organism evidence="4 5">
    <name type="scientific">Porites evermanni</name>
    <dbReference type="NCBI Taxonomy" id="104178"/>
    <lineage>
        <taxon>Eukaryota</taxon>
        <taxon>Metazoa</taxon>
        <taxon>Cnidaria</taxon>
        <taxon>Anthozoa</taxon>
        <taxon>Hexacorallia</taxon>
        <taxon>Scleractinia</taxon>
        <taxon>Fungiina</taxon>
        <taxon>Poritidae</taxon>
        <taxon>Porites</taxon>
    </lineage>
</organism>
<evidence type="ECO:0000256" key="3">
    <source>
        <dbReference type="RuleBase" id="RU003452"/>
    </source>
</evidence>
<evidence type="ECO:0000256" key="2">
    <source>
        <dbReference type="ARBA" id="ARBA00012701"/>
    </source>
</evidence>
<name>A0ABN8LWT2_9CNID</name>
<evidence type="ECO:0000313" key="4">
    <source>
        <dbReference type="EMBL" id="CAH3021767.1"/>
    </source>
</evidence>
<dbReference type="InterPro" id="IPR053710">
    <property type="entry name" value="Arylamine_NAT_domain_sf"/>
</dbReference>
<proteinExistence type="inferred from homology"/>
<dbReference type="SUPFAM" id="SSF54001">
    <property type="entry name" value="Cysteine proteinases"/>
    <property type="match status" value="1"/>
</dbReference>
<keyword evidence="3" id="KW-0012">Acyltransferase</keyword>
<keyword evidence="5" id="KW-1185">Reference proteome</keyword>
<comment type="caution">
    <text evidence="4">The sequence shown here is derived from an EMBL/GenBank/DDBJ whole genome shotgun (WGS) entry which is preliminary data.</text>
</comment>
<keyword evidence="3" id="KW-0808">Transferase</keyword>